<dbReference type="InterPro" id="IPR036457">
    <property type="entry name" value="PPM-type-like_dom_sf"/>
</dbReference>
<reference evidence="2" key="1">
    <citation type="submission" date="2022-11" db="EMBL/GenBank/DDBJ databases">
        <title>Minimal conservation of predation-associated metabolite biosynthetic gene clusters underscores biosynthetic potential of Myxococcota including descriptions for ten novel species: Archangium lansinium sp. nov., Myxococcus landrumus sp. nov., Nannocystis bai.</title>
        <authorList>
            <person name="Ahearne A."/>
            <person name="Stevens C."/>
            <person name="Dowd S."/>
        </authorList>
    </citation>
    <scope>NUCLEOTIDE SEQUENCE</scope>
    <source>
        <strain evidence="2">Fl3</strain>
    </source>
</reference>
<protein>
    <submittedName>
        <fullName evidence="2">Protein phosphatase 2C domain-containing protein</fullName>
    </submittedName>
</protein>
<feature type="domain" description="PPM-type phosphatase" evidence="1">
    <location>
        <begin position="66"/>
        <end position="311"/>
    </location>
</feature>
<dbReference type="PANTHER" id="PTHR47992">
    <property type="entry name" value="PROTEIN PHOSPHATASE"/>
    <property type="match status" value="1"/>
</dbReference>
<proteinExistence type="predicted"/>
<dbReference type="CDD" id="cd00143">
    <property type="entry name" value="PP2Cc"/>
    <property type="match status" value="1"/>
</dbReference>
<name>A0ABY7GY67_9BACT</name>
<dbReference type="SMART" id="SM00331">
    <property type="entry name" value="PP2C_SIG"/>
    <property type="match status" value="1"/>
</dbReference>
<dbReference type="SUPFAM" id="SSF81606">
    <property type="entry name" value="PP2C-like"/>
    <property type="match status" value="1"/>
</dbReference>
<evidence type="ECO:0000313" key="3">
    <source>
        <dbReference type="Proteomes" id="UP001164459"/>
    </source>
</evidence>
<dbReference type="Gene3D" id="3.60.40.10">
    <property type="entry name" value="PPM-type phosphatase domain"/>
    <property type="match status" value="1"/>
</dbReference>
<dbReference type="PROSITE" id="PS51746">
    <property type="entry name" value="PPM_2"/>
    <property type="match status" value="1"/>
</dbReference>
<gene>
    <name evidence="2" type="ORF">O0S08_37525</name>
</gene>
<accession>A0ABY7GY67</accession>
<dbReference type="InterPro" id="IPR015655">
    <property type="entry name" value="PP2C"/>
</dbReference>
<keyword evidence="3" id="KW-1185">Reference proteome</keyword>
<dbReference type="Pfam" id="PF13672">
    <property type="entry name" value="PP2C_2"/>
    <property type="match status" value="1"/>
</dbReference>
<organism evidence="2 3">
    <name type="scientific">Nannocystis punicea</name>
    <dbReference type="NCBI Taxonomy" id="2995304"/>
    <lineage>
        <taxon>Bacteria</taxon>
        <taxon>Pseudomonadati</taxon>
        <taxon>Myxococcota</taxon>
        <taxon>Polyangia</taxon>
        <taxon>Nannocystales</taxon>
        <taxon>Nannocystaceae</taxon>
        <taxon>Nannocystis</taxon>
    </lineage>
</organism>
<dbReference type="InterPro" id="IPR001932">
    <property type="entry name" value="PPM-type_phosphatase-like_dom"/>
</dbReference>
<dbReference type="SMART" id="SM00332">
    <property type="entry name" value="PP2Cc"/>
    <property type="match status" value="1"/>
</dbReference>
<dbReference type="RefSeq" id="WP_269034272.1">
    <property type="nucleotide sequence ID" value="NZ_CP114040.1"/>
</dbReference>
<evidence type="ECO:0000259" key="1">
    <source>
        <dbReference type="PROSITE" id="PS51746"/>
    </source>
</evidence>
<dbReference type="Proteomes" id="UP001164459">
    <property type="component" value="Chromosome"/>
</dbReference>
<evidence type="ECO:0000313" key="2">
    <source>
        <dbReference type="EMBL" id="WAS91918.1"/>
    </source>
</evidence>
<sequence length="314" mass="33653">MSDFALCKNAHQVMSRRNRKLALTPVRRGIRALPAPDDPSLPALVPLDRLSGAPHRWPTPHVLRTRWAAATDVGVRRDHNEDAFAIDPALGLFVVCDGVGGRLSGEVASSVAASTIQEWVQREAQTLAAAARSPRDARAVASVGVLVHDAIQGASLAIRDLAQSDLRYEGMCTTATVALIVHDFAVMGQVGDSRVYLGRGADVRQLTEDHTLHNLQVQRGLLKPHPARGRKSPITRVLGRGDAVEVDVGALPLMAGDRLLLCSDGLHEYLANDDELQGLLRLDVHEAAPAAIRHANARGGKDNITALFVELVAG</sequence>
<dbReference type="EMBL" id="CP114040">
    <property type="protein sequence ID" value="WAS91918.1"/>
    <property type="molecule type" value="Genomic_DNA"/>
</dbReference>